<keyword evidence="5" id="KW-0769">Symport</keyword>
<evidence type="ECO:0000313" key="9">
    <source>
        <dbReference type="EMBL" id="PQP26105.1"/>
    </source>
</evidence>
<evidence type="ECO:0000256" key="4">
    <source>
        <dbReference type="ARBA" id="ARBA00022692"/>
    </source>
</evidence>
<feature type="transmembrane region" description="Helical" evidence="8">
    <location>
        <begin position="27"/>
        <end position="45"/>
    </location>
</feature>
<dbReference type="InterPro" id="IPR036458">
    <property type="entry name" value="Na:dicarbo_symporter_sf"/>
</dbReference>
<protein>
    <submittedName>
        <fullName evidence="9">C4-dicarboxylate transporter DctA</fullName>
    </submittedName>
</protein>
<keyword evidence="6 8" id="KW-1133">Transmembrane helix</keyword>
<keyword evidence="7 8" id="KW-0472">Membrane</keyword>
<evidence type="ECO:0000256" key="3">
    <source>
        <dbReference type="ARBA" id="ARBA00022475"/>
    </source>
</evidence>
<dbReference type="EMBL" id="PUIO01000004">
    <property type="protein sequence ID" value="PQP26105.1"/>
    <property type="molecule type" value="Genomic_DNA"/>
</dbReference>
<dbReference type="FunFam" id="1.10.3860.10:FF:000001">
    <property type="entry name" value="C4-dicarboxylate transport protein"/>
    <property type="match status" value="1"/>
</dbReference>
<dbReference type="InterPro" id="IPR018107">
    <property type="entry name" value="Na-dicarboxylate_symporter_CS"/>
</dbReference>
<dbReference type="AlphaFoldDB" id="A0A2S8JGG5"/>
<dbReference type="InterPro" id="IPR001991">
    <property type="entry name" value="Na-dicarboxylate_symporter"/>
</dbReference>
<dbReference type="GO" id="GO:0015366">
    <property type="term" value="F:malate:proton symporter activity"/>
    <property type="evidence" value="ECO:0007669"/>
    <property type="project" value="TreeGrafter"/>
</dbReference>
<dbReference type="GO" id="GO:0005886">
    <property type="term" value="C:plasma membrane"/>
    <property type="evidence" value="ECO:0007669"/>
    <property type="project" value="UniProtKB-SubCell"/>
</dbReference>
<dbReference type="Gene3D" id="1.10.3860.10">
    <property type="entry name" value="Sodium:dicarboxylate symporter"/>
    <property type="match status" value="1"/>
</dbReference>
<dbReference type="GO" id="GO:0015141">
    <property type="term" value="F:succinate transmembrane transporter activity"/>
    <property type="evidence" value="ECO:0007669"/>
    <property type="project" value="TreeGrafter"/>
</dbReference>
<feature type="transmembrane region" description="Helical" evidence="8">
    <location>
        <begin position="65"/>
        <end position="83"/>
    </location>
</feature>
<dbReference type="PROSITE" id="PS00713">
    <property type="entry name" value="NA_DICARBOXYL_SYMP_1"/>
    <property type="match status" value="1"/>
</dbReference>
<dbReference type="Pfam" id="PF00375">
    <property type="entry name" value="SDF"/>
    <property type="match status" value="1"/>
</dbReference>
<organism evidence="9 10">
    <name type="scientific">Rhodococcus opacus</name>
    <name type="common">Nocardia opaca</name>
    <dbReference type="NCBI Taxonomy" id="37919"/>
    <lineage>
        <taxon>Bacteria</taxon>
        <taxon>Bacillati</taxon>
        <taxon>Actinomycetota</taxon>
        <taxon>Actinomycetes</taxon>
        <taxon>Mycobacteriales</taxon>
        <taxon>Nocardiaceae</taxon>
        <taxon>Rhodococcus</taxon>
    </lineage>
</organism>
<evidence type="ECO:0000256" key="7">
    <source>
        <dbReference type="ARBA" id="ARBA00023136"/>
    </source>
</evidence>
<evidence type="ECO:0000256" key="1">
    <source>
        <dbReference type="ARBA" id="ARBA00004651"/>
    </source>
</evidence>
<proteinExistence type="predicted"/>
<sequence>MAISTDAHPPPGDVSPTGTRSPWYTNLFVQLLVGIVGGITLGWLWPTVGSELKPIGDTFVKLIKMLIAPLIFTVVVTGIAKVGDVKAVGRIGVKALIYFTAVTGFALLFGLVMGNIVKPGAGFDIDPATLADGTEQIAEKTGGGELPGAVEFVMDIVPTSVVGAFADNILLQVLFFAVLFGVALAKYGEHGPPVVLEFVDHLSHIIFMIIGWIMRLAPIGAFGAMAFIIGQYGISTLGSFAKLIACCYLAGALFVLVLALIAKVAVGLNIFMFIRYTKEEFGLALGTASSEAVLPRIMTKLVGAGNSQAATGLVVPTGYSFNLDGAAIYLSISTLFLAQATGHDLSVADQLGALFILLLTSKGMAGVPGSSFLALSATATALGIFPVAAVAVLLGADRIMDSMRVFVNLLGNCVATFVVSNWEGQLDKQKMQDAVNGRLSPGGADPVAQPPVVAEYEYESRQ</sequence>
<dbReference type="RefSeq" id="WP_105413306.1">
    <property type="nucleotide sequence ID" value="NZ_PUIO01000004.1"/>
</dbReference>
<feature type="transmembrane region" description="Helical" evidence="8">
    <location>
        <begin position="240"/>
        <end position="266"/>
    </location>
</feature>
<dbReference type="PROSITE" id="PS00714">
    <property type="entry name" value="NA_DICARBOXYL_SYMP_2"/>
    <property type="match status" value="1"/>
</dbReference>
<reference evidence="10" key="1">
    <citation type="submission" date="2018-02" db="EMBL/GenBank/DDBJ databases">
        <title>Draft genome sequencing of Rhodococcus opacus KU647198.</title>
        <authorList>
            <person name="Zheng B.-X."/>
        </authorList>
    </citation>
    <scope>NUCLEOTIDE SEQUENCE [LARGE SCALE GENOMIC DNA]</scope>
    <source>
        <strain evidence="10">04-OD7</strain>
    </source>
</reference>
<keyword evidence="2" id="KW-0813">Transport</keyword>
<evidence type="ECO:0000256" key="8">
    <source>
        <dbReference type="SAM" id="Phobius"/>
    </source>
</evidence>
<keyword evidence="4 8" id="KW-0812">Transmembrane</keyword>
<evidence type="ECO:0000256" key="2">
    <source>
        <dbReference type="ARBA" id="ARBA00022448"/>
    </source>
</evidence>
<feature type="transmembrane region" description="Helical" evidence="8">
    <location>
        <begin position="169"/>
        <end position="185"/>
    </location>
</feature>
<dbReference type="SUPFAM" id="SSF118215">
    <property type="entry name" value="Proton glutamate symport protein"/>
    <property type="match status" value="1"/>
</dbReference>
<feature type="transmembrane region" description="Helical" evidence="8">
    <location>
        <begin position="372"/>
        <end position="396"/>
    </location>
</feature>
<feature type="transmembrane region" description="Helical" evidence="8">
    <location>
        <begin position="95"/>
        <end position="117"/>
    </location>
</feature>
<evidence type="ECO:0000256" key="5">
    <source>
        <dbReference type="ARBA" id="ARBA00022847"/>
    </source>
</evidence>
<dbReference type="PANTHER" id="PTHR42865:SF1">
    <property type="entry name" value="AEROBIC C4-DICARBOXYLATE TRANSPORT PROTEIN"/>
    <property type="match status" value="1"/>
</dbReference>
<name>A0A2S8JGG5_RHOOP</name>
<dbReference type="PANTHER" id="PTHR42865">
    <property type="entry name" value="PROTON/GLUTAMATE-ASPARTATE SYMPORTER"/>
    <property type="match status" value="1"/>
</dbReference>
<accession>A0A2S8JGG5</accession>
<feature type="transmembrane region" description="Helical" evidence="8">
    <location>
        <begin position="205"/>
        <end position="234"/>
    </location>
</feature>
<dbReference type="GO" id="GO:0015138">
    <property type="term" value="F:fumarate transmembrane transporter activity"/>
    <property type="evidence" value="ECO:0007669"/>
    <property type="project" value="TreeGrafter"/>
</dbReference>
<comment type="subcellular location">
    <subcellularLocation>
        <location evidence="1">Cell membrane</location>
        <topology evidence="1">Multi-pass membrane protein</topology>
    </subcellularLocation>
</comment>
<comment type="caution">
    <text evidence="9">The sequence shown here is derived from an EMBL/GenBank/DDBJ whole genome shotgun (WGS) entry which is preliminary data.</text>
</comment>
<keyword evidence="3" id="KW-1003">Cell membrane</keyword>
<evidence type="ECO:0000313" key="10">
    <source>
        <dbReference type="Proteomes" id="UP000239290"/>
    </source>
</evidence>
<evidence type="ECO:0000256" key="6">
    <source>
        <dbReference type="ARBA" id="ARBA00022989"/>
    </source>
</evidence>
<dbReference type="Proteomes" id="UP000239290">
    <property type="component" value="Unassembled WGS sequence"/>
</dbReference>
<gene>
    <name evidence="9" type="ORF">C5613_04540</name>
</gene>
<dbReference type="GO" id="GO:0070778">
    <property type="term" value="P:L-aspartate transmembrane transport"/>
    <property type="evidence" value="ECO:0007669"/>
    <property type="project" value="TreeGrafter"/>
</dbReference>
<dbReference type="PRINTS" id="PR00173">
    <property type="entry name" value="EDTRNSPORT"/>
</dbReference>